<dbReference type="RefSeq" id="WP_054655316.1">
    <property type="nucleotide sequence ID" value="NZ_BBFL01000009.1"/>
</dbReference>
<dbReference type="GO" id="GO:0032993">
    <property type="term" value="C:protein-DNA complex"/>
    <property type="evidence" value="ECO:0007669"/>
    <property type="project" value="TreeGrafter"/>
</dbReference>
<dbReference type="AlphaFoldDB" id="A0A1Z5IGA6"/>
<dbReference type="InterPro" id="IPR005119">
    <property type="entry name" value="LysR_subst-bd"/>
</dbReference>
<dbReference type="SUPFAM" id="SSF53850">
    <property type="entry name" value="Periplasmic binding protein-like II"/>
    <property type="match status" value="1"/>
</dbReference>
<feature type="domain" description="HTH lysR-type" evidence="5">
    <location>
        <begin position="1"/>
        <end position="58"/>
    </location>
</feature>
<dbReference type="PRINTS" id="PR00039">
    <property type="entry name" value="HTHLYSR"/>
</dbReference>
<dbReference type="OrthoDB" id="9785745at2"/>
<dbReference type="InterPro" id="IPR036390">
    <property type="entry name" value="WH_DNA-bd_sf"/>
</dbReference>
<dbReference type="SUPFAM" id="SSF46785">
    <property type="entry name" value="Winged helix' DNA-binding domain"/>
    <property type="match status" value="1"/>
</dbReference>
<evidence type="ECO:0000313" key="7">
    <source>
        <dbReference type="Proteomes" id="UP000198402"/>
    </source>
</evidence>
<comment type="caution">
    <text evidence="6">The sequence shown here is derived from an EMBL/GenBank/DDBJ whole genome shotgun (WGS) entry which is preliminary data.</text>
</comment>
<comment type="similarity">
    <text evidence="1">Belongs to the LysR transcriptional regulatory family.</text>
</comment>
<evidence type="ECO:0000259" key="5">
    <source>
        <dbReference type="PROSITE" id="PS50931"/>
    </source>
</evidence>
<sequence>MDLNRLKTFLKVAQYGSFKQVADESFITQRAVSKQMKQLEDELDVPLFQRGKNKLTLTPAGHRFISSAQDIVNNYTGAVAELHRSIKNNQALRVGYFSAFEKKLLQRALYALLKKHPKLSLTIQEGSNEHLTENVNNGNLDLALSISYGQPAVSPHSNLTAQTIFSDEMVMGVSTLNPLSTHHYLTAQDLSTLPILYYSPETSTFLLESFMASMPFLKDYNQVQRVTSTEQMAMLVALNQAFAFYPSGLIGHQDISADGQIRYLPIRGPLDQHYDIVVLYNKINQNPMLKQLLNEF</sequence>
<dbReference type="FunFam" id="1.10.10.10:FF:000001">
    <property type="entry name" value="LysR family transcriptional regulator"/>
    <property type="match status" value="1"/>
</dbReference>
<dbReference type="InterPro" id="IPR036388">
    <property type="entry name" value="WH-like_DNA-bd_sf"/>
</dbReference>
<dbReference type="GO" id="GO:0003700">
    <property type="term" value="F:DNA-binding transcription factor activity"/>
    <property type="evidence" value="ECO:0007669"/>
    <property type="project" value="InterPro"/>
</dbReference>
<keyword evidence="3" id="KW-0238">DNA-binding</keyword>
<dbReference type="CDD" id="cd05466">
    <property type="entry name" value="PBP2_LTTR_substrate"/>
    <property type="match status" value="1"/>
</dbReference>
<evidence type="ECO:0000256" key="3">
    <source>
        <dbReference type="ARBA" id="ARBA00023125"/>
    </source>
</evidence>
<dbReference type="Gene3D" id="3.40.190.290">
    <property type="match status" value="1"/>
</dbReference>
<evidence type="ECO:0000256" key="1">
    <source>
        <dbReference type="ARBA" id="ARBA00009437"/>
    </source>
</evidence>
<dbReference type="PANTHER" id="PTHR30346:SF0">
    <property type="entry name" value="HCA OPERON TRANSCRIPTIONAL ACTIVATOR HCAR"/>
    <property type="match status" value="1"/>
</dbReference>
<dbReference type="STRING" id="1302250.GCA_001313225_02115"/>
<dbReference type="PANTHER" id="PTHR30346">
    <property type="entry name" value="TRANSCRIPTIONAL DUAL REGULATOR HCAR-RELATED"/>
    <property type="match status" value="1"/>
</dbReference>
<evidence type="ECO:0000256" key="4">
    <source>
        <dbReference type="ARBA" id="ARBA00023163"/>
    </source>
</evidence>
<keyword evidence="2" id="KW-0805">Transcription regulation</keyword>
<name>A0A1Z5IGA6_9LACO</name>
<dbReference type="Proteomes" id="UP000198402">
    <property type="component" value="Unassembled WGS sequence"/>
</dbReference>
<reference evidence="6 7" key="1">
    <citation type="submission" date="2015-11" db="EMBL/GenBank/DDBJ databases">
        <title>Draft genome sequences of new species of the genus Lactobacillus isolated from orchardgrass silage.</title>
        <authorList>
            <person name="Tohno M."/>
            <person name="Tanizawa Y."/>
            <person name="Arita M."/>
        </authorList>
    </citation>
    <scope>NUCLEOTIDE SEQUENCE [LARGE SCALE GENOMIC DNA]</scope>
    <source>
        <strain evidence="6 7">IWT126</strain>
    </source>
</reference>
<dbReference type="Gene3D" id="1.10.10.10">
    <property type="entry name" value="Winged helix-like DNA-binding domain superfamily/Winged helix DNA-binding domain"/>
    <property type="match status" value="1"/>
</dbReference>
<dbReference type="InterPro" id="IPR000847">
    <property type="entry name" value="LysR_HTH_N"/>
</dbReference>
<dbReference type="EMBL" id="BCMG01000003">
    <property type="protein sequence ID" value="GAX00795.1"/>
    <property type="molecule type" value="Genomic_DNA"/>
</dbReference>
<dbReference type="PROSITE" id="PS50931">
    <property type="entry name" value="HTH_LYSR"/>
    <property type="match status" value="1"/>
</dbReference>
<evidence type="ECO:0000313" key="6">
    <source>
        <dbReference type="EMBL" id="GAX00795.1"/>
    </source>
</evidence>
<dbReference type="Pfam" id="PF00126">
    <property type="entry name" value="HTH_1"/>
    <property type="match status" value="1"/>
</dbReference>
<gene>
    <name evidence="6" type="primary">lysR_4</name>
    <name evidence="6" type="ORF">IWT126_00810</name>
</gene>
<organism evidence="6 7">
    <name type="scientific">Secundilactobacillus silagei JCM 19001</name>
    <dbReference type="NCBI Taxonomy" id="1302250"/>
    <lineage>
        <taxon>Bacteria</taxon>
        <taxon>Bacillati</taxon>
        <taxon>Bacillota</taxon>
        <taxon>Bacilli</taxon>
        <taxon>Lactobacillales</taxon>
        <taxon>Lactobacillaceae</taxon>
        <taxon>Secundilactobacillus</taxon>
    </lineage>
</organism>
<keyword evidence="4" id="KW-0804">Transcription</keyword>
<accession>A0A1Z5IGA6</accession>
<evidence type="ECO:0000256" key="2">
    <source>
        <dbReference type="ARBA" id="ARBA00023015"/>
    </source>
</evidence>
<keyword evidence="7" id="KW-1185">Reference proteome</keyword>
<dbReference type="GO" id="GO:0003677">
    <property type="term" value="F:DNA binding"/>
    <property type="evidence" value="ECO:0007669"/>
    <property type="project" value="UniProtKB-KW"/>
</dbReference>
<dbReference type="Pfam" id="PF03466">
    <property type="entry name" value="LysR_substrate"/>
    <property type="match status" value="1"/>
</dbReference>
<protein>
    <submittedName>
        <fullName evidence="6">LysR family transcriptional regulator</fullName>
    </submittedName>
</protein>
<proteinExistence type="inferred from homology"/>